<evidence type="ECO:0000256" key="1">
    <source>
        <dbReference type="ARBA" id="ARBA00022649"/>
    </source>
</evidence>
<evidence type="ECO:0000256" key="3">
    <source>
        <dbReference type="ARBA" id="ARBA00022679"/>
    </source>
</evidence>
<protein>
    <submittedName>
        <fullName evidence="9">DarT ssDNA thymidine ADP-ribosyltransferase family protein</fullName>
    </submittedName>
</protein>
<comment type="catalytic activity">
    <reaction evidence="6">
        <text>a thymidine in DNA + NAD(+) = an N-(ADP-alpha-D-ribosyl)-thymidine in DNA + nicotinamide + H(+)</text>
        <dbReference type="Rhea" id="RHEA:71651"/>
        <dbReference type="Rhea" id="RHEA-COMP:13556"/>
        <dbReference type="Rhea" id="RHEA-COMP:18051"/>
        <dbReference type="ChEBI" id="CHEBI:15378"/>
        <dbReference type="ChEBI" id="CHEBI:17154"/>
        <dbReference type="ChEBI" id="CHEBI:57540"/>
        <dbReference type="ChEBI" id="CHEBI:137386"/>
        <dbReference type="ChEBI" id="CHEBI:191199"/>
    </reaction>
</comment>
<keyword evidence="4 6" id="KW-0548">Nucleotidyltransferase</keyword>
<dbReference type="PROSITE" id="PS52018">
    <property type="entry name" value="DART"/>
    <property type="match status" value="1"/>
</dbReference>
<feature type="binding site" evidence="6">
    <location>
        <position position="90"/>
    </location>
    <ligand>
        <name>NAD(+)</name>
        <dbReference type="ChEBI" id="CHEBI:57540"/>
    </ligand>
</feature>
<evidence type="ECO:0000259" key="8">
    <source>
        <dbReference type="PROSITE" id="PS52018"/>
    </source>
</evidence>
<feature type="compositionally biased region" description="Low complexity" evidence="7">
    <location>
        <begin position="53"/>
        <end position="65"/>
    </location>
</feature>
<evidence type="ECO:0000313" key="9">
    <source>
        <dbReference type="EMBL" id="MEK0172994.1"/>
    </source>
</evidence>
<feature type="region of interest" description="Disordered" evidence="7">
    <location>
        <begin position="24"/>
        <end position="65"/>
    </location>
</feature>
<keyword evidence="10" id="KW-1185">Reference proteome</keyword>
<feature type="domain" description="DarT" evidence="8">
    <location>
        <begin position="77"/>
        <end position="269"/>
    </location>
</feature>
<feature type="active site" evidence="6">
    <location>
        <position position="221"/>
    </location>
</feature>
<name>A0ABU8YEM0_9MICO</name>
<organism evidence="9 10">
    <name type="scientific">Curtobacterium citreum</name>
    <dbReference type="NCBI Taxonomy" id="2036"/>
    <lineage>
        <taxon>Bacteria</taxon>
        <taxon>Bacillati</taxon>
        <taxon>Actinomycetota</taxon>
        <taxon>Actinomycetes</taxon>
        <taxon>Micrococcales</taxon>
        <taxon>Microbacteriaceae</taxon>
        <taxon>Curtobacterium</taxon>
    </lineage>
</organism>
<evidence type="ECO:0000256" key="2">
    <source>
        <dbReference type="ARBA" id="ARBA00022676"/>
    </source>
</evidence>
<evidence type="ECO:0000256" key="7">
    <source>
        <dbReference type="SAM" id="MobiDB-lite"/>
    </source>
</evidence>
<accession>A0ABU8YEM0</accession>
<keyword evidence="2 6" id="KW-0328">Glycosyltransferase</keyword>
<dbReference type="Pfam" id="PF14487">
    <property type="entry name" value="DarT"/>
    <property type="match status" value="1"/>
</dbReference>
<keyword evidence="5 6" id="KW-0238">DNA-binding</keyword>
<gene>
    <name evidence="9" type="ORF">WMN62_16090</name>
</gene>
<feature type="binding site" evidence="6">
    <location>
        <begin position="81"/>
        <end position="83"/>
    </location>
    <ligand>
        <name>NAD(+)</name>
        <dbReference type="ChEBI" id="CHEBI:57540"/>
    </ligand>
</feature>
<dbReference type="EMBL" id="JBBLYY010000077">
    <property type="protein sequence ID" value="MEK0172994.1"/>
    <property type="molecule type" value="Genomic_DNA"/>
</dbReference>
<feature type="binding site" evidence="6">
    <location>
        <position position="98"/>
    </location>
    <ligand>
        <name>NAD(+)</name>
        <dbReference type="ChEBI" id="CHEBI:57540"/>
    </ligand>
</feature>
<evidence type="ECO:0000256" key="5">
    <source>
        <dbReference type="ARBA" id="ARBA00023125"/>
    </source>
</evidence>
<keyword evidence="3 6" id="KW-0808">Transferase</keyword>
<evidence type="ECO:0000256" key="6">
    <source>
        <dbReference type="PROSITE-ProRule" id="PRU01362"/>
    </source>
</evidence>
<evidence type="ECO:0000256" key="4">
    <source>
        <dbReference type="ARBA" id="ARBA00022695"/>
    </source>
</evidence>
<keyword evidence="1 6" id="KW-1277">Toxin-antitoxin system</keyword>
<comment type="similarity">
    <text evidence="6">Belongs to the DarT ADP-ribosyltransferase family.</text>
</comment>
<feature type="active site" description="Proton acceptor" evidence="6">
    <location>
        <position position="118"/>
    </location>
</feature>
<proteinExistence type="inferred from homology"/>
<comment type="caution">
    <text evidence="9">The sequence shown here is derived from an EMBL/GenBank/DDBJ whole genome shotgun (WGS) entry which is preliminary data.</text>
</comment>
<sequence length="275" mass="29057">MTDECIHGFPTELCDICAPRQREESAIPAAPTPRRTRITTNLRVDPPASGPGTSLRSPTSLRSSSAELPEARVFASLRAHHVTHIDNLDGIVGSGAILAADQAEPAVDVSSPETRAARAEAEAPDGSTIASHVPFTLSPDAVRWDELRTGAEGERWSDAARRTRAVDYVVLVVPVSAFGASVVVADQDADADDVRFAVGPDAATNLIRRTDFSDPEMLGLELLAGPSVPFSSVAVIGVPNDKARQTVRAVLADHGGHAPRVAVFPPWFVPPVTAE</sequence>
<reference evidence="9 10" key="1">
    <citation type="submission" date="2024-03" db="EMBL/GenBank/DDBJ databases">
        <title>Whole genomes of four grape xylem sap localized bacterial endophytes.</title>
        <authorList>
            <person name="Kumar G."/>
            <person name="Savka M.A."/>
        </authorList>
    </citation>
    <scope>NUCLEOTIDE SEQUENCE [LARGE SCALE GENOMIC DNA]</scope>
    <source>
        <strain evidence="9 10">RIT_GXS8</strain>
    </source>
</reference>
<feature type="binding site" evidence="6">
    <location>
        <position position="118"/>
    </location>
    <ligand>
        <name>NAD(+)</name>
        <dbReference type="ChEBI" id="CHEBI:57540"/>
    </ligand>
</feature>
<dbReference type="RefSeq" id="WP_123311738.1">
    <property type="nucleotide sequence ID" value="NZ_JBBKAP010000076.1"/>
</dbReference>
<evidence type="ECO:0000313" key="10">
    <source>
        <dbReference type="Proteomes" id="UP001370299"/>
    </source>
</evidence>
<dbReference type="InterPro" id="IPR029494">
    <property type="entry name" value="DarT"/>
</dbReference>
<dbReference type="Proteomes" id="UP001370299">
    <property type="component" value="Unassembled WGS sequence"/>
</dbReference>